<proteinExistence type="predicted"/>
<evidence type="ECO:0000313" key="3">
    <source>
        <dbReference type="Proteomes" id="UP000042527"/>
    </source>
</evidence>
<organism evidence="1 3">
    <name type="scientific">Treponema phagedenis</name>
    <dbReference type="NCBI Taxonomy" id="162"/>
    <lineage>
        <taxon>Bacteria</taxon>
        <taxon>Pseudomonadati</taxon>
        <taxon>Spirochaetota</taxon>
        <taxon>Spirochaetia</taxon>
        <taxon>Spirochaetales</taxon>
        <taxon>Treponemataceae</taxon>
        <taxon>Treponema</taxon>
    </lineage>
</organism>
<gene>
    <name evidence="2" type="ORF">FUT82_08255</name>
    <name evidence="1" type="ORF">TPHV1_400004</name>
</gene>
<dbReference type="RefSeq" id="WP_044634894.1">
    <property type="nucleotide sequence ID" value="NZ_CDNC01000035.1"/>
</dbReference>
<dbReference type="Proteomes" id="UP000323594">
    <property type="component" value="Chromosome"/>
</dbReference>
<dbReference type="GeneID" id="57753683"/>
<evidence type="ECO:0000313" key="4">
    <source>
        <dbReference type="Proteomes" id="UP000323594"/>
    </source>
</evidence>
<dbReference type="AlphaFoldDB" id="A0A0B7GW30"/>
<dbReference type="Gene3D" id="3.30.530.20">
    <property type="match status" value="1"/>
</dbReference>
<reference evidence="2 4" key="3">
    <citation type="submission" date="2019-08" db="EMBL/GenBank/DDBJ databases">
        <authorList>
            <person name="Kuhnert P."/>
        </authorList>
    </citation>
    <scope>NUCLEOTIDE SEQUENCE [LARGE SCALE GENOMIC DNA]</scope>
    <source>
        <strain evidence="2 4">B36.5</strain>
    </source>
</reference>
<dbReference type="InterPro" id="IPR023393">
    <property type="entry name" value="START-like_dom_sf"/>
</dbReference>
<reference evidence="3" key="1">
    <citation type="submission" date="2015-01" db="EMBL/GenBank/DDBJ databases">
        <authorList>
            <person name="Manzoor Shahid"/>
            <person name="Zubair Saima"/>
        </authorList>
    </citation>
    <scope>NUCLEOTIDE SEQUENCE [LARGE SCALE GENOMIC DNA]</scope>
    <source>
        <strain evidence="3">V1</strain>
    </source>
</reference>
<name>A0A0B7GW30_TREPH</name>
<dbReference type="EMBL" id="CP042817">
    <property type="protein sequence ID" value="QEJ97989.1"/>
    <property type="molecule type" value="Genomic_DNA"/>
</dbReference>
<dbReference type="OrthoDB" id="9788177at2"/>
<evidence type="ECO:0000313" key="2">
    <source>
        <dbReference type="EMBL" id="QEJ97989.1"/>
    </source>
</evidence>
<evidence type="ECO:0000313" key="1">
    <source>
        <dbReference type="EMBL" id="CEM62708.1"/>
    </source>
</evidence>
<accession>A0A0B7GW30</accession>
<protein>
    <submittedName>
        <fullName evidence="2">SRPBCC family protein</fullName>
    </submittedName>
</protein>
<dbReference type="Pfam" id="PF10604">
    <property type="entry name" value="Polyketide_cyc2"/>
    <property type="match status" value="1"/>
</dbReference>
<dbReference type="Proteomes" id="UP000042527">
    <property type="component" value="Unassembled WGS sequence"/>
</dbReference>
<dbReference type="SUPFAM" id="SSF55961">
    <property type="entry name" value="Bet v1-like"/>
    <property type="match status" value="1"/>
</dbReference>
<dbReference type="InterPro" id="IPR019587">
    <property type="entry name" value="Polyketide_cyclase/dehydratase"/>
</dbReference>
<keyword evidence="3" id="KW-1185">Reference proteome</keyword>
<reference evidence="1" key="2">
    <citation type="submission" date="2015-01" db="EMBL/GenBank/DDBJ databases">
        <authorList>
            <person name="Xiang T."/>
            <person name="Song Y."/>
            <person name="Huang L."/>
            <person name="Wang B."/>
            <person name="Wu P."/>
        </authorList>
    </citation>
    <scope>NUCLEOTIDE SEQUENCE [LARGE SCALE GENOMIC DNA]</scope>
    <source>
        <strain evidence="1">V1</strain>
    </source>
</reference>
<sequence>MAKSNFKATIQQPIKKVWETVTDLKNYSWRSDIEKIEIISDKEFIEYTKDGFKTVFTTTVFMPHERWEFDMENKNIKGHWVGLFFDHGDKTMIDFTEDIQCRKFFLKPFFKIFIDRYLQKQQQHYFQDLQRELERK</sequence>
<dbReference type="EMBL" id="CDNC01000035">
    <property type="protein sequence ID" value="CEM62708.1"/>
    <property type="molecule type" value="Genomic_DNA"/>
</dbReference>
<dbReference type="CDD" id="cd07812">
    <property type="entry name" value="SRPBCC"/>
    <property type="match status" value="1"/>
</dbReference>